<sequence length="201" mass="22691">MVLHDPFWPSNSTSHFQLQRPEDSGQPQIRLRPKLQQQTLHIPPIASSTVKTHIARHPRPSCSPERCLQRCAVEPSTTPSRLAEEDGVIYLSTFPRQPYHHTAVSAFRCPAIDSNRRLGTSPRRNSHKKKGRRASQSVRKQTDARTTQSKEATPSRQPTISTAIRNQNVWLGRARDSTGQVVRQLAPHGIINGTSQLMRFI</sequence>
<comment type="caution">
    <text evidence="2">The sequence shown here is derived from an EMBL/GenBank/DDBJ whole genome shotgun (WGS) entry which is preliminary data.</text>
</comment>
<evidence type="ECO:0000313" key="2">
    <source>
        <dbReference type="EMBL" id="KAH6873457.1"/>
    </source>
</evidence>
<dbReference type="Proteomes" id="UP000777438">
    <property type="component" value="Unassembled WGS sequence"/>
</dbReference>
<dbReference type="OrthoDB" id="5115440at2759"/>
<feature type="compositionally biased region" description="Basic residues" evidence="1">
    <location>
        <begin position="124"/>
        <end position="133"/>
    </location>
</feature>
<feature type="region of interest" description="Disordered" evidence="1">
    <location>
        <begin position="1"/>
        <end position="26"/>
    </location>
</feature>
<dbReference type="EMBL" id="JAGPYM010000046">
    <property type="protein sequence ID" value="KAH6873457.1"/>
    <property type="molecule type" value="Genomic_DNA"/>
</dbReference>
<accession>A0A9P8VUG3</accession>
<dbReference type="AlphaFoldDB" id="A0A9P8VUG3"/>
<feature type="region of interest" description="Disordered" evidence="1">
    <location>
        <begin position="114"/>
        <end position="166"/>
    </location>
</feature>
<keyword evidence="3" id="KW-1185">Reference proteome</keyword>
<proteinExistence type="predicted"/>
<organism evidence="2 3">
    <name type="scientific">Thelonectria olida</name>
    <dbReference type="NCBI Taxonomy" id="1576542"/>
    <lineage>
        <taxon>Eukaryota</taxon>
        <taxon>Fungi</taxon>
        <taxon>Dikarya</taxon>
        <taxon>Ascomycota</taxon>
        <taxon>Pezizomycotina</taxon>
        <taxon>Sordariomycetes</taxon>
        <taxon>Hypocreomycetidae</taxon>
        <taxon>Hypocreales</taxon>
        <taxon>Nectriaceae</taxon>
        <taxon>Thelonectria</taxon>
    </lineage>
</organism>
<gene>
    <name evidence="2" type="ORF">B0T10DRAFT_499787</name>
</gene>
<evidence type="ECO:0000313" key="3">
    <source>
        <dbReference type="Proteomes" id="UP000777438"/>
    </source>
</evidence>
<protein>
    <submittedName>
        <fullName evidence="2">Uncharacterized protein</fullName>
    </submittedName>
</protein>
<evidence type="ECO:0000256" key="1">
    <source>
        <dbReference type="SAM" id="MobiDB-lite"/>
    </source>
</evidence>
<name>A0A9P8VUG3_9HYPO</name>
<reference evidence="2 3" key="1">
    <citation type="journal article" date="2021" name="Nat. Commun.">
        <title>Genetic determinants of endophytism in the Arabidopsis root mycobiome.</title>
        <authorList>
            <person name="Mesny F."/>
            <person name="Miyauchi S."/>
            <person name="Thiergart T."/>
            <person name="Pickel B."/>
            <person name="Atanasova L."/>
            <person name="Karlsson M."/>
            <person name="Huettel B."/>
            <person name="Barry K.W."/>
            <person name="Haridas S."/>
            <person name="Chen C."/>
            <person name="Bauer D."/>
            <person name="Andreopoulos W."/>
            <person name="Pangilinan J."/>
            <person name="LaButti K."/>
            <person name="Riley R."/>
            <person name="Lipzen A."/>
            <person name="Clum A."/>
            <person name="Drula E."/>
            <person name="Henrissat B."/>
            <person name="Kohler A."/>
            <person name="Grigoriev I.V."/>
            <person name="Martin F.M."/>
            <person name="Hacquard S."/>
        </authorList>
    </citation>
    <scope>NUCLEOTIDE SEQUENCE [LARGE SCALE GENOMIC DNA]</scope>
    <source>
        <strain evidence="2 3">MPI-CAGE-CH-0241</strain>
    </source>
</reference>
<feature type="compositionally biased region" description="Polar residues" evidence="1">
    <location>
        <begin position="134"/>
        <end position="166"/>
    </location>
</feature>